<dbReference type="InterPro" id="IPR000620">
    <property type="entry name" value="EamA_dom"/>
</dbReference>
<dbReference type="PANTHER" id="PTHR12715:SF4">
    <property type="entry name" value="EAMA DOMAIN-CONTAINING PROTEIN"/>
    <property type="match status" value="1"/>
</dbReference>
<dbReference type="EMBL" id="NBXA01000026">
    <property type="protein sequence ID" value="RFA07745.1"/>
    <property type="molecule type" value="Genomic_DNA"/>
</dbReference>
<dbReference type="InterPro" id="IPR037185">
    <property type="entry name" value="EmrE-like"/>
</dbReference>
<dbReference type="OrthoDB" id="3744378at2"/>
<reference evidence="5 6" key="1">
    <citation type="submission" date="2017-04" db="EMBL/GenBank/DDBJ databases">
        <title>Comparative genome analysis of Subtercola boreus.</title>
        <authorList>
            <person name="Cho Y.-J."/>
            <person name="Cho A."/>
            <person name="Kim O.-S."/>
            <person name="Lee J.-I."/>
        </authorList>
    </citation>
    <scope>NUCLEOTIDE SEQUENCE [LARGE SCALE GENOMIC DNA]</scope>
    <source>
        <strain evidence="5 6">P27444</strain>
    </source>
</reference>
<keyword evidence="3" id="KW-0472">Membrane</keyword>
<feature type="transmembrane region" description="Helical" evidence="3">
    <location>
        <begin position="38"/>
        <end position="57"/>
    </location>
</feature>
<feature type="domain" description="EamA" evidence="4">
    <location>
        <begin position="9"/>
        <end position="136"/>
    </location>
</feature>
<evidence type="ECO:0000259" key="4">
    <source>
        <dbReference type="Pfam" id="PF00892"/>
    </source>
</evidence>
<feature type="transmembrane region" description="Helical" evidence="3">
    <location>
        <begin position="147"/>
        <end position="166"/>
    </location>
</feature>
<dbReference type="SUPFAM" id="SSF103481">
    <property type="entry name" value="Multidrug resistance efflux transporter EmrE"/>
    <property type="match status" value="2"/>
</dbReference>
<dbReference type="Proteomes" id="UP000256709">
    <property type="component" value="Unassembled WGS sequence"/>
</dbReference>
<feature type="domain" description="EamA" evidence="4">
    <location>
        <begin position="149"/>
        <end position="281"/>
    </location>
</feature>
<feature type="transmembrane region" description="Helical" evidence="3">
    <location>
        <begin position="242"/>
        <end position="258"/>
    </location>
</feature>
<dbReference type="Gene3D" id="1.10.3730.20">
    <property type="match status" value="1"/>
</dbReference>
<feature type="transmembrane region" description="Helical" evidence="3">
    <location>
        <begin position="208"/>
        <end position="230"/>
    </location>
</feature>
<dbReference type="PANTHER" id="PTHR12715">
    <property type="entry name" value="TRANSPORTER, DRUG/METABOLITE EXPORTER FAMILY"/>
    <property type="match status" value="1"/>
</dbReference>
<dbReference type="Pfam" id="PF00892">
    <property type="entry name" value="EamA"/>
    <property type="match status" value="2"/>
</dbReference>
<keyword evidence="3" id="KW-0812">Transmembrane</keyword>
<comment type="caution">
    <text evidence="5">The sequence shown here is derived from an EMBL/GenBank/DDBJ whole genome shotgun (WGS) entry which is preliminary data.</text>
</comment>
<comment type="similarity">
    <text evidence="1">Belongs to the EamA transporter family.</text>
</comment>
<feature type="compositionally biased region" description="Basic and acidic residues" evidence="2">
    <location>
        <begin position="290"/>
        <end position="302"/>
    </location>
</feature>
<evidence type="ECO:0000313" key="5">
    <source>
        <dbReference type="EMBL" id="RFA07745.1"/>
    </source>
</evidence>
<evidence type="ECO:0000313" key="6">
    <source>
        <dbReference type="Proteomes" id="UP000256709"/>
    </source>
</evidence>
<evidence type="ECO:0000256" key="2">
    <source>
        <dbReference type="SAM" id="MobiDB-lite"/>
    </source>
</evidence>
<proteinExistence type="inferred from homology"/>
<dbReference type="AlphaFoldDB" id="A0A3E0VDK6"/>
<feature type="transmembrane region" description="Helical" evidence="3">
    <location>
        <begin position="64"/>
        <end position="82"/>
    </location>
</feature>
<accession>A0A3E0VDK6</accession>
<evidence type="ECO:0000256" key="3">
    <source>
        <dbReference type="SAM" id="Phobius"/>
    </source>
</evidence>
<keyword evidence="3" id="KW-1133">Transmembrane helix</keyword>
<name>A0A3E0VDK6_9MICO</name>
<feature type="transmembrane region" description="Helical" evidence="3">
    <location>
        <begin position="264"/>
        <end position="282"/>
    </location>
</feature>
<feature type="transmembrane region" description="Helical" evidence="3">
    <location>
        <begin position="178"/>
        <end position="196"/>
    </location>
</feature>
<evidence type="ECO:0000256" key="1">
    <source>
        <dbReference type="ARBA" id="ARBA00007362"/>
    </source>
</evidence>
<feature type="transmembrane region" description="Helical" evidence="3">
    <location>
        <begin position="121"/>
        <end position="141"/>
    </location>
</feature>
<organism evidence="5 6">
    <name type="scientific">Subtercola boreus</name>
    <dbReference type="NCBI Taxonomy" id="120213"/>
    <lineage>
        <taxon>Bacteria</taxon>
        <taxon>Bacillati</taxon>
        <taxon>Actinomycetota</taxon>
        <taxon>Actinomycetes</taxon>
        <taxon>Micrococcales</taxon>
        <taxon>Microbacteriaceae</taxon>
        <taxon>Subtercola</taxon>
    </lineage>
</organism>
<protein>
    <submittedName>
        <fullName evidence="5">EamA family transporter</fullName>
    </submittedName>
</protein>
<dbReference type="InterPro" id="IPR052756">
    <property type="entry name" value="Alkyne_AA_exporter"/>
</dbReference>
<gene>
    <name evidence="5" type="ORF">B7R21_14990</name>
</gene>
<dbReference type="GO" id="GO:0016020">
    <property type="term" value="C:membrane"/>
    <property type="evidence" value="ECO:0007669"/>
    <property type="project" value="InterPro"/>
</dbReference>
<dbReference type="RefSeq" id="WP_116284283.1">
    <property type="nucleotide sequence ID" value="NZ_NBXA01000026.1"/>
</dbReference>
<feature type="transmembrane region" description="Helical" evidence="3">
    <location>
        <begin position="94"/>
        <end position="114"/>
    </location>
</feature>
<sequence>MTAAKVVGAGLAVVVLWASAFPAIQVATPELGVVGLSAARLVIAAAVLLVVAPLMAVRLPLRRDLPLIVASAFFGMTAYQLLLNAGEHTVPAGTASIIVVAAPLVSAALAAVLFGERLTALRMIGSAIALAGVLLVCLSRAGVSLSASVWIVVGAMLVQGIYHPLTKPLLRRYSGLEVATYAMVAGTIMTLPFVPLGWQQLSSAAPGAWLAAGYLGVFPSALGFVLWGYAVARLPVVTSTSLLYLVPPVAVLIAYLWLGEVPTVVEMAGGVIVIVGVVAVSRGGRAGHPVPREGSADVHPEPRAGNAVGHPVPRAGSAGGHPEPLPTQKAGTPSPGHPPVEA</sequence>
<feature type="region of interest" description="Disordered" evidence="2">
    <location>
        <begin position="286"/>
        <end position="342"/>
    </location>
</feature>